<dbReference type="GeneID" id="11139048"/>
<dbReference type="InParanoid" id="G0EH06"/>
<dbReference type="Proteomes" id="UP000001037">
    <property type="component" value="Chromosome"/>
</dbReference>
<reference evidence="1 2" key="1">
    <citation type="journal article" date="2011" name="Stand. Genomic Sci.">
        <title>Complete genome sequence of the hyperthermophilic chemolithoautotroph Pyrolobus fumarii type strain (1A).</title>
        <authorList>
            <person name="Anderson I."/>
            <person name="Goker M."/>
            <person name="Nolan M."/>
            <person name="Lucas S."/>
            <person name="Hammon N."/>
            <person name="Deshpande S."/>
            <person name="Cheng J.F."/>
            <person name="Tapia R."/>
            <person name="Han C."/>
            <person name="Goodwin L."/>
            <person name="Pitluck S."/>
            <person name="Huntemann M."/>
            <person name="Liolios K."/>
            <person name="Ivanova N."/>
            <person name="Pagani I."/>
            <person name="Mavromatis K."/>
            <person name="Ovchinikova G."/>
            <person name="Pati A."/>
            <person name="Chen A."/>
            <person name="Palaniappan K."/>
            <person name="Land M."/>
            <person name="Hauser L."/>
            <person name="Brambilla E.M."/>
            <person name="Huber H."/>
            <person name="Yasawong M."/>
            <person name="Rohde M."/>
            <person name="Spring S."/>
            <person name="Abt B."/>
            <person name="Sikorski J."/>
            <person name="Wirth R."/>
            <person name="Detter J.C."/>
            <person name="Woyke T."/>
            <person name="Bristow J."/>
            <person name="Eisen J.A."/>
            <person name="Markowitz V."/>
            <person name="Hugenholtz P."/>
            <person name="Kyrpides N.C."/>
            <person name="Klenk H.P."/>
            <person name="Lapidus A."/>
        </authorList>
    </citation>
    <scope>NUCLEOTIDE SEQUENCE [LARGE SCALE GENOMIC DNA]</scope>
    <source>
        <strain evidence="2">DSM 11204 / 1A</strain>
    </source>
</reference>
<dbReference type="EMBL" id="CP002838">
    <property type="protein sequence ID" value="AEM38456.1"/>
    <property type="molecule type" value="Genomic_DNA"/>
</dbReference>
<evidence type="ECO:0000313" key="1">
    <source>
        <dbReference type="EMBL" id="AEM38456.1"/>
    </source>
</evidence>
<dbReference type="HOGENOM" id="CLU_2115573_0_0_2"/>
<protein>
    <submittedName>
        <fullName evidence="1">Uncharacterized protein</fullName>
    </submittedName>
</protein>
<sequence>MTGYQIRVEDIVSALRAHIEVLERIVELQIEFLEKHGDVITILSNVRNLEKYVSNLNDEDASLLFRALLAYNRAILDIASMGVTLNVSTLAELRDRLAEVSGELLDLLSKRRKE</sequence>
<gene>
    <name evidence="1" type="ordered locus">Pyrfu_0586</name>
</gene>
<accession>G0EH06</accession>
<dbReference type="KEGG" id="pfm:Pyrfu_0586"/>
<evidence type="ECO:0000313" key="2">
    <source>
        <dbReference type="Proteomes" id="UP000001037"/>
    </source>
</evidence>
<name>G0EH06_PYRF1</name>
<dbReference type="RefSeq" id="WP_014026133.1">
    <property type="nucleotide sequence ID" value="NC_015931.1"/>
</dbReference>
<proteinExistence type="predicted"/>
<keyword evidence="2" id="KW-1185">Reference proteome</keyword>
<dbReference type="AlphaFoldDB" id="G0EH06"/>
<organism evidence="1 2">
    <name type="scientific">Pyrolobus fumarii (strain DSM 11204 / 1A)</name>
    <dbReference type="NCBI Taxonomy" id="694429"/>
    <lineage>
        <taxon>Archaea</taxon>
        <taxon>Thermoproteota</taxon>
        <taxon>Thermoprotei</taxon>
        <taxon>Desulfurococcales</taxon>
        <taxon>Pyrodictiaceae</taxon>
        <taxon>Pyrolobus</taxon>
    </lineage>
</organism>